<accession>A0A1Y1VV11</accession>
<protein>
    <submittedName>
        <fullName evidence="3">Metallo-dependent phosphatase</fullName>
    </submittedName>
</protein>
<evidence type="ECO:0000256" key="1">
    <source>
        <dbReference type="SAM" id="SignalP"/>
    </source>
</evidence>
<dbReference type="OrthoDB" id="5976022at2759"/>
<evidence type="ECO:0000313" key="3">
    <source>
        <dbReference type="EMBL" id="ORX65141.1"/>
    </source>
</evidence>
<evidence type="ECO:0000313" key="4">
    <source>
        <dbReference type="Proteomes" id="UP000193944"/>
    </source>
</evidence>
<feature type="non-terminal residue" evidence="3">
    <location>
        <position position="545"/>
    </location>
</feature>
<name>A0A1Y1VV11_9FUNG</name>
<keyword evidence="4" id="KW-1185">Reference proteome</keyword>
<dbReference type="PANTHER" id="PTHR46546">
    <property type="entry name" value="SHEWANELLA-LIKE PROTEIN PHOSPHATASE 1"/>
    <property type="match status" value="1"/>
</dbReference>
<dbReference type="SUPFAM" id="SSF56300">
    <property type="entry name" value="Metallo-dependent phosphatases"/>
    <property type="match status" value="1"/>
</dbReference>
<reference evidence="3 4" key="1">
    <citation type="submission" date="2016-08" db="EMBL/GenBank/DDBJ databases">
        <title>A Parts List for Fungal Cellulosomes Revealed by Comparative Genomics.</title>
        <authorList>
            <consortium name="DOE Joint Genome Institute"/>
            <person name="Haitjema C.H."/>
            <person name="Gilmore S.P."/>
            <person name="Henske J.K."/>
            <person name="Solomon K.V."/>
            <person name="De Groot R."/>
            <person name="Kuo A."/>
            <person name="Mondo S.J."/>
            <person name="Salamov A.A."/>
            <person name="Labutti K."/>
            <person name="Zhao Z."/>
            <person name="Chiniquy J."/>
            <person name="Barry K."/>
            <person name="Brewer H.M."/>
            <person name="Purvine S.O."/>
            <person name="Wright A.T."/>
            <person name="Boxma B."/>
            <person name="Van Alen T."/>
            <person name="Hackstein J.H."/>
            <person name="Baker S.E."/>
            <person name="Grigoriev I.V."/>
            <person name="O'Malley M.A."/>
        </authorList>
    </citation>
    <scope>NUCLEOTIDE SEQUENCE [LARGE SCALE GENOMIC DNA]</scope>
    <source>
        <strain evidence="3 4">S4</strain>
    </source>
</reference>
<gene>
    <name evidence="3" type="ORF">BCR32DRAFT_226234</name>
</gene>
<comment type="caution">
    <text evidence="3">The sequence shown here is derived from an EMBL/GenBank/DDBJ whole genome shotgun (WGS) entry which is preliminary data.</text>
</comment>
<dbReference type="PANTHER" id="PTHR46546:SF4">
    <property type="entry name" value="SHEWANELLA-LIKE PROTEIN PHOSPHATASE 1"/>
    <property type="match status" value="1"/>
</dbReference>
<evidence type="ECO:0000259" key="2">
    <source>
        <dbReference type="Pfam" id="PF00149"/>
    </source>
</evidence>
<dbReference type="STRING" id="1754192.A0A1Y1VV11"/>
<dbReference type="Proteomes" id="UP000193944">
    <property type="component" value="Unassembled WGS sequence"/>
</dbReference>
<dbReference type="GO" id="GO:0016787">
    <property type="term" value="F:hydrolase activity"/>
    <property type="evidence" value="ECO:0007669"/>
    <property type="project" value="InterPro"/>
</dbReference>
<dbReference type="InterPro" id="IPR029052">
    <property type="entry name" value="Metallo-depent_PP-like"/>
</dbReference>
<feature type="domain" description="Calcineurin-like phosphoesterase" evidence="2">
    <location>
        <begin position="273"/>
        <end position="502"/>
    </location>
</feature>
<proteinExistence type="predicted"/>
<reference evidence="3 4" key="2">
    <citation type="submission" date="2016-08" db="EMBL/GenBank/DDBJ databases">
        <title>Pervasive Adenine N6-methylation of Active Genes in Fungi.</title>
        <authorList>
            <consortium name="DOE Joint Genome Institute"/>
            <person name="Mondo S.J."/>
            <person name="Dannebaum R.O."/>
            <person name="Kuo R.C."/>
            <person name="Labutti K."/>
            <person name="Haridas S."/>
            <person name="Kuo A."/>
            <person name="Salamov A."/>
            <person name="Ahrendt S.R."/>
            <person name="Lipzen A."/>
            <person name="Sullivan W."/>
            <person name="Andreopoulos W.B."/>
            <person name="Clum A."/>
            <person name="Lindquist E."/>
            <person name="Daum C."/>
            <person name="Ramamoorthy G.K."/>
            <person name="Gryganskyi A."/>
            <person name="Culley D."/>
            <person name="Magnuson J.K."/>
            <person name="James T.Y."/>
            <person name="O'Malley M.A."/>
            <person name="Stajich J.E."/>
            <person name="Spatafora J.W."/>
            <person name="Visel A."/>
            <person name="Grigoriev I.V."/>
        </authorList>
    </citation>
    <scope>NUCLEOTIDE SEQUENCE [LARGE SCALE GENOMIC DNA]</scope>
    <source>
        <strain evidence="3 4">S4</strain>
    </source>
</reference>
<feature type="signal peptide" evidence="1">
    <location>
        <begin position="1"/>
        <end position="21"/>
    </location>
</feature>
<keyword evidence="1" id="KW-0732">Signal</keyword>
<dbReference type="EMBL" id="MCFG01000476">
    <property type="protein sequence ID" value="ORX65141.1"/>
    <property type="molecule type" value="Genomic_DNA"/>
</dbReference>
<dbReference type="AlphaFoldDB" id="A0A1Y1VV11"/>
<feature type="chain" id="PRO_5012643683" evidence="1">
    <location>
        <begin position="22"/>
        <end position="545"/>
    </location>
</feature>
<sequence>MKLKIQNILLASLLVFQSVSGHALKKPNSESESDSDSDIENGTEIEKIFNYDFYCIKDNKKICSYLNKKVDEATNSLSTILDISSKVNFDVFVDDISKYRIDNSKEVLALALDMNFSPLNPKNDNVENPYPNSKAIKNKLNLKENEEITDKDFILVLNNFKSDKKYLSKLQDEVTLILLEIYEGLYTLDKLPYPYNEKKIDNQFSDVNALEMANTLLNVRKDEALIGSMATSNENKYKKFSDANHIPEIIHWEDTLLGRGFENFPKLKYKYKRTIAIGDVHGDFNKFERVLRHAKLIDENDDWIGTDSILVQVGDLTDRGPDFKQIIDLLIKLRAQAKEKGGIVYMMLGNHELYDMQAGYFMLAKSDIDAFGGLAAREKAISMEGEYGKLLRTDMNVTLVVDDTLFVHGGLTYEFAVRGIDEINKHAHEILTNAPAFDDILNNYYRKGQTHPLYTDPLFDMTNGPLWSKYYINTPEEESCPELEKVLKVTKAKRMIIGHTVQEYGHINTKCNNKLILIDVALSKCLGNYFGYVEILNNKREIWTR</sequence>
<organism evidence="3 4">
    <name type="scientific">Anaeromyces robustus</name>
    <dbReference type="NCBI Taxonomy" id="1754192"/>
    <lineage>
        <taxon>Eukaryota</taxon>
        <taxon>Fungi</taxon>
        <taxon>Fungi incertae sedis</taxon>
        <taxon>Chytridiomycota</taxon>
        <taxon>Chytridiomycota incertae sedis</taxon>
        <taxon>Neocallimastigomycetes</taxon>
        <taxon>Neocallimastigales</taxon>
        <taxon>Neocallimastigaceae</taxon>
        <taxon>Anaeromyces</taxon>
    </lineage>
</organism>
<dbReference type="InterPro" id="IPR004843">
    <property type="entry name" value="Calcineurin-like_PHP"/>
</dbReference>
<dbReference type="Gene3D" id="3.60.21.10">
    <property type="match status" value="1"/>
</dbReference>
<dbReference type="Pfam" id="PF00149">
    <property type="entry name" value="Metallophos"/>
    <property type="match status" value="1"/>
</dbReference>